<accession>A0A481W604</accession>
<keyword evidence="2" id="KW-1185">Reference proteome</keyword>
<evidence type="ECO:0000313" key="1">
    <source>
        <dbReference type="EMBL" id="QBJ04516.1"/>
    </source>
</evidence>
<organism evidence="1 2">
    <name type="scientific">Pseudomonas phage Lana</name>
    <dbReference type="NCBI Taxonomy" id="2530172"/>
    <lineage>
        <taxon>Viruses</taxon>
        <taxon>Duplodnaviria</taxon>
        <taxon>Heunggongvirae</taxon>
        <taxon>Uroviricota</taxon>
        <taxon>Caudoviricetes</taxon>
        <taxon>Lanavirus</taxon>
        <taxon>Lanavirus lana</taxon>
    </lineage>
</organism>
<protein>
    <submittedName>
        <fullName evidence="1">Uncharacterized protein</fullName>
    </submittedName>
</protein>
<name>A0A481W604_9CAUD</name>
<dbReference type="Gene3D" id="1.10.150.20">
    <property type="entry name" value="5' to 3' exonuclease, C-terminal subdomain"/>
    <property type="match status" value="1"/>
</dbReference>
<dbReference type="InterPro" id="IPR043502">
    <property type="entry name" value="DNA/RNA_pol_sf"/>
</dbReference>
<dbReference type="KEGG" id="vg:55011824"/>
<dbReference type="EMBL" id="MK473373">
    <property type="protein sequence ID" value="QBJ04516.1"/>
    <property type="molecule type" value="Genomic_DNA"/>
</dbReference>
<dbReference type="RefSeq" id="YP_009820388.1">
    <property type="nucleotide sequence ID" value="NC_048166.1"/>
</dbReference>
<dbReference type="GeneID" id="55011824"/>
<dbReference type="Proteomes" id="UP000293575">
    <property type="component" value="Segment"/>
</dbReference>
<proteinExistence type="predicted"/>
<reference evidence="1" key="1">
    <citation type="submission" date="2019-01" db="EMBL/GenBank/DDBJ databases">
        <authorList>
            <person name="Hylling O."/>
            <person name="Carstens A.B."/>
            <person name="Hansen L.H."/>
        </authorList>
    </citation>
    <scope>NUCLEOTIDE SEQUENCE [LARGE SCALE GENOMIC DNA]</scope>
</reference>
<sequence length="126" mass="14393">MTEKKITTDFAAIEQRVLEHYEKHGDLPLQPTSALLDIHTITTAITLGLMYSEVTRPQRSNVGKTLNFAMLYTPGAMWEVPQESVLMAIWTDEERVQLCRKLGVTQTVNLYKVLTHHFNTAYKGQQ</sequence>
<evidence type="ECO:0000313" key="2">
    <source>
        <dbReference type="Proteomes" id="UP000293575"/>
    </source>
</evidence>
<dbReference type="SUPFAM" id="SSF56672">
    <property type="entry name" value="DNA/RNA polymerases"/>
    <property type="match status" value="1"/>
</dbReference>